<dbReference type="InterPro" id="IPR014729">
    <property type="entry name" value="Rossmann-like_a/b/a_fold"/>
</dbReference>
<dbReference type="Pfam" id="PF00582">
    <property type="entry name" value="Usp"/>
    <property type="match status" value="1"/>
</dbReference>
<feature type="domain" description="UspA" evidence="3">
    <location>
        <begin position="32"/>
        <end position="112"/>
    </location>
</feature>
<accession>A0ABU5CED7</accession>
<dbReference type="InterPro" id="IPR006016">
    <property type="entry name" value="UspA"/>
</dbReference>
<evidence type="ECO:0000256" key="1">
    <source>
        <dbReference type="ARBA" id="ARBA00008791"/>
    </source>
</evidence>
<protein>
    <submittedName>
        <fullName evidence="4">Universal stress protein</fullName>
    </submittedName>
</protein>
<dbReference type="PANTHER" id="PTHR46268">
    <property type="entry name" value="STRESS RESPONSE PROTEIN NHAX"/>
    <property type="match status" value="1"/>
</dbReference>
<name>A0ABU5CED7_9BACI</name>
<evidence type="ECO:0000313" key="5">
    <source>
        <dbReference type="Proteomes" id="UP001228376"/>
    </source>
</evidence>
<comment type="caution">
    <text evidence="4">The sequence shown here is derived from an EMBL/GenBank/DDBJ whole genome shotgun (WGS) entry which is preliminary data.</text>
</comment>
<gene>
    <name evidence="4" type="ORF">P5G51_001110</name>
</gene>
<dbReference type="CDD" id="cd00293">
    <property type="entry name" value="USP-like"/>
    <property type="match status" value="1"/>
</dbReference>
<dbReference type="RefSeq" id="WP_320384141.1">
    <property type="nucleotide sequence ID" value="NZ_JAROCA020000001.1"/>
</dbReference>
<evidence type="ECO:0000313" key="4">
    <source>
        <dbReference type="EMBL" id="MDY0404189.1"/>
    </source>
</evidence>
<dbReference type="InterPro" id="IPR006015">
    <property type="entry name" value="Universal_stress_UspA"/>
</dbReference>
<dbReference type="SUPFAM" id="SSF52402">
    <property type="entry name" value="Adenine nucleotide alpha hydrolases-like"/>
    <property type="match status" value="1"/>
</dbReference>
<evidence type="ECO:0000259" key="3">
    <source>
        <dbReference type="Pfam" id="PF00582"/>
    </source>
</evidence>
<dbReference type="Gene3D" id="3.40.50.620">
    <property type="entry name" value="HUPs"/>
    <property type="match status" value="1"/>
</dbReference>
<comment type="similarity">
    <text evidence="1">Belongs to the universal stress protein A family.</text>
</comment>
<feature type="region of interest" description="Disordered" evidence="2">
    <location>
        <begin position="1"/>
        <end position="26"/>
    </location>
</feature>
<dbReference type="EMBL" id="JAROCA020000001">
    <property type="protein sequence ID" value="MDY0404189.1"/>
    <property type="molecule type" value="Genomic_DNA"/>
</dbReference>
<sequence length="112" mass="12044">MNLTQAQPFVGPGPMTGAPTHGQENRQRVAWEIDKPDQVIADAKSRITGVMDVDYEILSGKPAQELASFAEENEVDLIVMGNRGISGIKKFVMGSVSEKVTNQASCAVLVVK</sequence>
<organism evidence="4 5">
    <name type="scientific">Tigheibacillus jepli</name>
    <dbReference type="NCBI Taxonomy" id="3035914"/>
    <lineage>
        <taxon>Bacteria</taxon>
        <taxon>Bacillati</taxon>
        <taxon>Bacillota</taxon>
        <taxon>Bacilli</taxon>
        <taxon>Bacillales</taxon>
        <taxon>Bacillaceae</taxon>
        <taxon>Tigheibacillus</taxon>
    </lineage>
</organism>
<dbReference type="Proteomes" id="UP001228376">
    <property type="component" value="Unassembled WGS sequence"/>
</dbReference>
<keyword evidence="5" id="KW-1185">Reference proteome</keyword>
<dbReference type="PANTHER" id="PTHR46268:SF6">
    <property type="entry name" value="UNIVERSAL STRESS PROTEIN UP12"/>
    <property type="match status" value="1"/>
</dbReference>
<evidence type="ECO:0000256" key="2">
    <source>
        <dbReference type="SAM" id="MobiDB-lite"/>
    </source>
</evidence>
<reference evidence="4 5" key="1">
    <citation type="submission" date="2023-10" db="EMBL/GenBank/DDBJ databases">
        <title>179-bfca-hs.</title>
        <authorList>
            <person name="Miliotis G."/>
            <person name="Sengupta P."/>
            <person name="Hameed A."/>
            <person name="Chuvochina M."/>
            <person name="Mcdonagh F."/>
            <person name="Simpson A.C."/>
            <person name="Singh N.K."/>
            <person name="Rekha P.D."/>
            <person name="Raman K."/>
            <person name="Hugenholtz P."/>
            <person name="Venkateswaran K."/>
        </authorList>
    </citation>
    <scope>NUCLEOTIDE SEQUENCE [LARGE SCALE GENOMIC DNA]</scope>
    <source>
        <strain evidence="4 5">179-BFC-A-HS</strain>
    </source>
</reference>
<dbReference type="PRINTS" id="PR01438">
    <property type="entry name" value="UNVRSLSTRESS"/>
</dbReference>
<proteinExistence type="inferred from homology"/>